<organism evidence="1 2">
    <name type="scientific">Camellia lanceoleosa</name>
    <dbReference type="NCBI Taxonomy" id="1840588"/>
    <lineage>
        <taxon>Eukaryota</taxon>
        <taxon>Viridiplantae</taxon>
        <taxon>Streptophyta</taxon>
        <taxon>Embryophyta</taxon>
        <taxon>Tracheophyta</taxon>
        <taxon>Spermatophyta</taxon>
        <taxon>Magnoliopsida</taxon>
        <taxon>eudicotyledons</taxon>
        <taxon>Gunneridae</taxon>
        <taxon>Pentapetalae</taxon>
        <taxon>asterids</taxon>
        <taxon>Ericales</taxon>
        <taxon>Theaceae</taxon>
        <taxon>Camellia</taxon>
    </lineage>
</organism>
<dbReference type="Proteomes" id="UP001060215">
    <property type="component" value="Chromosome 1"/>
</dbReference>
<gene>
    <name evidence="1" type="ORF">LOK49_LG01G00280</name>
</gene>
<reference evidence="1 2" key="1">
    <citation type="journal article" date="2022" name="Plant J.">
        <title>Chromosome-level genome of Camellia lanceoleosa provides a valuable resource for understanding genome evolution and self-incompatibility.</title>
        <authorList>
            <person name="Gong W."/>
            <person name="Xiao S."/>
            <person name="Wang L."/>
            <person name="Liao Z."/>
            <person name="Chang Y."/>
            <person name="Mo W."/>
            <person name="Hu G."/>
            <person name="Li W."/>
            <person name="Zhao G."/>
            <person name="Zhu H."/>
            <person name="Hu X."/>
            <person name="Ji K."/>
            <person name="Xiang X."/>
            <person name="Song Q."/>
            <person name="Yuan D."/>
            <person name="Jin S."/>
            <person name="Zhang L."/>
        </authorList>
    </citation>
    <scope>NUCLEOTIDE SEQUENCE [LARGE SCALE GENOMIC DNA]</scope>
    <source>
        <strain evidence="1">SQ_2022a</strain>
    </source>
</reference>
<evidence type="ECO:0000313" key="1">
    <source>
        <dbReference type="EMBL" id="KAI8032552.1"/>
    </source>
</evidence>
<accession>A0ACC0J2Y0</accession>
<evidence type="ECO:0000313" key="2">
    <source>
        <dbReference type="Proteomes" id="UP001060215"/>
    </source>
</evidence>
<proteinExistence type="predicted"/>
<dbReference type="EMBL" id="CM045758">
    <property type="protein sequence ID" value="KAI8032552.1"/>
    <property type="molecule type" value="Genomic_DNA"/>
</dbReference>
<keyword evidence="2" id="KW-1185">Reference proteome</keyword>
<protein>
    <submittedName>
        <fullName evidence="1">Vacuolar protein sorting-associated protein 60.1</fullName>
    </submittedName>
</protein>
<name>A0ACC0J2Y0_9ERIC</name>
<sequence length="182" mass="21330">MSTWSMLVLEPTMHWTEGKRPRVLEVREKGPRQRRSRTDETRDWINKRSETVDEKIKKLDAELARYKEQIKKTRPGPVQEAVKARAMRVLKQKRTYEGQRDMLYNQTFNLDQVEFASEGIKDAKQTRPKGHGSRDFRRSLFCTLIGTCCLPYVSFEIGKQKVEKNDEDSADSRTCKMRCDGP</sequence>
<comment type="caution">
    <text evidence="1">The sequence shown here is derived from an EMBL/GenBank/DDBJ whole genome shotgun (WGS) entry which is preliminary data.</text>
</comment>